<gene>
    <name evidence="3" type="ORF">FLT43_23415</name>
</gene>
<dbReference type="Proteomes" id="UP000315377">
    <property type="component" value="Chromosome"/>
</dbReference>
<accession>A0AAP9DX66</accession>
<keyword evidence="1" id="KW-0472">Membrane</keyword>
<keyword evidence="3" id="KW-0378">Hydrolase</keyword>
<organism evidence="3 4">
    <name type="scientific">Paenibacillus thiaminolyticus</name>
    <name type="common">Bacillus thiaminolyticus</name>
    <dbReference type="NCBI Taxonomy" id="49283"/>
    <lineage>
        <taxon>Bacteria</taxon>
        <taxon>Bacillati</taxon>
        <taxon>Bacillota</taxon>
        <taxon>Bacilli</taxon>
        <taxon>Bacillales</taxon>
        <taxon>Paenibacillaceae</taxon>
        <taxon>Paenibacillus</taxon>
    </lineage>
</organism>
<feature type="transmembrane region" description="Helical" evidence="1">
    <location>
        <begin position="227"/>
        <end position="249"/>
    </location>
</feature>
<sequence>MNAAKEQCRSMKSNKSKNELGVFTIYSLFYIFIVAIFSVVIMHFPMPILGASSFTEDVWYVVFIKIVFLFFIPLFIYRRLGHKISDIFKIELNRKICIAVIGCMLLGSLLNSSYLAEINRVVANGDIMTWIQFTVGLLLPLVQAAIPEEIFYRYILQTRLEKAFGSIFGIFFTSLLFASFHFPSRYLLASGGEGYAGDIYSILTGTILPAFVFGIILGYLWRRFRNVWIVIALHYGIDTLPSIASLLHIDR</sequence>
<name>A0AAP9DX66_PANTH</name>
<evidence type="ECO:0000259" key="2">
    <source>
        <dbReference type="Pfam" id="PF02517"/>
    </source>
</evidence>
<feature type="transmembrane region" description="Helical" evidence="1">
    <location>
        <begin position="20"/>
        <end position="46"/>
    </location>
</feature>
<keyword evidence="3" id="KW-0482">Metalloprotease</keyword>
<dbReference type="EMBL" id="CP041405">
    <property type="protein sequence ID" value="QDM46090.1"/>
    <property type="molecule type" value="Genomic_DNA"/>
</dbReference>
<feature type="transmembrane region" description="Helical" evidence="1">
    <location>
        <begin position="167"/>
        <end position="187"/>
    </location>
</feature>
<dbReference type="GO" id="GO:0004175">
    <property type="term" value="F:endopeptidase activity"/>
    <property type="evidence" value="ECO:0007669"/>
    <property type="project" value="UniProtKB-ARBA"/>
</dbReference>
<dbReference type="Pfam" id="PF02517">
    <property type="entry name" value="Rce1-like"/>
    <property type="match status" value="1"/>
</dbReference>
<keyword evidence="3" id="KW-0645">Protease</keyword>
<feature type="domain" description="CAAX prenyl protease 2/Lysostaphin resistance protein A-like" evidence="2">
    <location>
        <begin position="132"/>
        <end position="239"/>
    </location>
</feature>
<feature type="transmembrane region" description="Helical" evidence="1">
    <location>
        <begin position="127"/>
        <end position="146"/>
    </location>
</feature>
<evidence type="ECO:0000313" key="4">
    <source>
        <dbReference type="Proteomes" id="UP000315377"/>
    </source>
</evidence>
<feature type="transmembrane region" description="Helical" evidence="1">
    <location>
        <begin position="199"/>
        <end position="220"/>
    </location>
</feature>
<dbReference type="AlphaFoldDB" id="A0AAP9DX66"/>
<dbReference type="GO" id="GO:0008237">
    <property type="term" value="F:metallopeptidase activity"/>
    <property type="evidence" value="ECO:0007669"/>
    <property type="project" value="UniProtKB-KW"/>
</dbReference>
<dbReference type="GO" id="GO:0080120">
    <property type="term" value="P:CAAX-box protein maturation"/>
    <property type="evidence" value="ECO:0007669"/>
    <property type="project" value="UniProtKB-ARBA"/>
</dbReference>
<protein>
    <submittedName>
        <fullName evidence="3">CPBP family intramembrane metalloprotease</fullName>
    </submittedName>
</protein>
<proteinExistence type="predicted"/>
<reference evidence="3 4" key="1">
    <citation type="submission" date="2019-07" db="EMBL/GenBank/DDBJ databases">
        <title>Paenibacillus thiaminolyticus NRRL B-4156.</title>
        <authorList>
            <person name="Hehnly C."/>
            <person name="Zhang L."/>
        </authorList>
    </citation>
    <scope>NUCLEOTIDE SEQUENCE [LARGE SCALE GENOMIC DNA]</scope>
    <source>
        <strain evidence="3 4">NRRL B-4156</strain>
    </source>
</reference>
<evidence type="ECO:0000256" key="1">
    <source>
        <dbReference type="SAM" id="Phobius"/>
    </source>
</evidence>
<feature type="transmembrane region" description="Helical" evidence="1">
    <location>
        <begin position="96"/>
        <end position="115"/>
    </location>
</feature>
<keyword evidence="1" id="KW-1133">Transmembrane helix</keyword>
<keyword evidence="1" id="KW-0812">Transmembrane</keyword>
<feature type="transmembrane region" description="Helical" evidence="1">
    <location>
        <begin position="58"/>
        <end position="76"/>
    </location>
</feature>
<evidence type="ECO:0000313" key="3">
    <source>
        <dbReference type="EMBL" id="QDM46090.1"/>
    </source>
</evidence>
<dbReference type="InterPro" id="IPR003675">
    <property type="entry name" value="Rce1/LyrA-like_dom"/>
</dbReference>